<protein>
    <recommendedName>
        <fullName evidence="11">Transcription elongation factor S-II</fullName>
    </recommendedName>
</protein>
<dbReference type="PANTHER" id="PTHR11477">
    <property type="entry name" value="TRANSCRIPTION FACTOR S-II ZINC FINGER DOMAIN-CONTAINING PROTEIN"/>
    <property type="match status" value="1"/>
</dbReference>
<evidence type="ECO:0000256" key="6">
    <source>
        <dbReference type="SAM" id="MobiDB-lite"/>
    </source>
</evidence>
<dbReference type="GO" id="GO:0003676">
    <property type="term" value="F:nucleic acid binding"/>
    <property type="evidence" value="ECO:0007669"/>
    <property type="project" value="InterPro"/>
</dbReference>
<dbReference type="SMART" id="SM00510">
    <property type="entry name" value="TFS2M"/>
    <property type="match status" value="1"/>
</dbReference>
<comment type="caution">
    <text evidence="9">The sequence shown here is derived from an EMBL/GenBank/DDBJ whole genome shotgun (WGS) entry which is preliminary data.</text>
</comment>
<evidence type="ECO:0000259" key="7">
    <source>
        <dbReference type="PROSITE" id="PS51133"/>
    </source>
</evidence>
<dbReference type="Pfam" id="PF01096">
    <property type="entry name" value="Zn_ribbon_TFIIS"/>
    <property type="match status" value="1"/>
</dbReference>
<sequence>MGEVAKELVVKISHLQQKGELGPLADLVSSLAEHSFTPDELITSGLSKLVGKLRKHEDARVKGAAAEWVSHCAALCVVKPAAKPSAAASPAHKVEASPPKPPTPVAPQSSSIPPNAPDADMRNTALRKLGEIFGKVVTDYATFKLSVDEVEGVDPLAIAGEIEACMREKLGSGVDSKYKNKLRSLLFNLKDEKNTELVTRVVCGSITAEKLVSMDPKEMASSDTKRWREQVAEYKKMELMDNLSYQRYAHRDRELPDGLFECPKCKSKKTQYSEKQTRSADEPTTKFCHCINCDYRWKFC</sequence>
<dbReference type="InterPro" id="IPR036575">
    <property type="entry name" value="TFIIS_cen_dom_sf"/>
</dbReference>
<dbReference type="PROSITE" id="PS51321">
    <property type="entry name" value="TFIIS_CENTRAL"/>
    <property type="match status" value="1"/>
</dbReference>
<dbReference type="InterPro" id="IPR035100">
    <property type="entry name" value="TF_IIS-typ"/>
</dbReference>
<feature type="region of interest" description="Disordered" evidence="6">
    <location>
        <begin position="88"/>
        <end position="119"/>
    </location>
</feature>
<dbReference type="GO" id="GO:0008270">
    <property type="term" value="F:zinc ion binding"/>
    <property type="evidence" value="ECO:0007669"/>
    <property type="project" value="UniProtKB-KW"/>
</dbReference>
<keyword evidence="3" id="KW-0862">Zinc</keyword>
<feature type="domain" description="TFIIS-type" evidence="7">
    <location>
        <begin position="258"/>
        <end position="298"/>
    </location>
</feature>
<dbReference type="EMBL" id="JAGTXO010000022">
    <property type="protein sequence ID" value="KAG8462088.1"/>
    <property type="molecule type" value="Genomic_DNA"/>
</dbReference>
<evidence type="ECO:0000256" key="4">
    <source>
        <dbReference type="ARBA" id="ARBA00023242"/>
    </source>
</evidence>
<dbReference type="PIRSF" id="PIRSF006704">
    <property type="entry name" value="TF_IIS"/>
    <property type="match status" value="1"/>
</dbReference>
<keyword evidence="2 5" id="KW-0863">Zinc-finger</keyword>
<dbReference type="GO" id="GO:0005634">
    <property type="term" value="C:nucleus"/>
    <property type="evidence" value="ECO:0007669"/>
    <property type="project" value="TreeGrafter"/>
</dbReference>
<name>A0A8J5XE08_DIALT</name>
<proteinExistence type="predicted"/>
<gene>
    <name evidence="9" type="ORF">KFE25_011538</name>
</gene>
<dbReference type="SUPFAM" id="SSF57783">
    <property type="entry name" value="Zinc beta-ribbon"/>
    <property type="match status" value="1"/>
</dbReference>
<dbReference type="SMART" id="SM00440">
    <property type="entry name" value="ZnF_C2C2"/>
    <property type="match status" value="1"/>
</dbReference>
<evidence type="ECO:0000256" key="2">
    <source>
        <dbReference type="ARBA" id="ARBA00022771"/>
    </source>
</evidence>
<dbReference type="Gene3D" id="2.20.25.10">
    <property type="match status" value="1"/>
</dbReference>
<dbReference type="SUPFAM" id="SSF46942">
    <property type="entry name" value="Elongation factor TFIIS domain 2"/>
    <property type="match status" value="1"/>
</dbReference>
<keyword evidence="4" id="KW-0539">Nucleus</keyword>
<evidence type="ECO:0008006" key="11">
    <source>
        <dbReference type="Google" id="ProtNLM"/>
    </source>
</evidence>
<dbReference type="Pfam" id="PF07500">
    <property type="entry name" value="TFIIS_M"/>
    <property type="match status" value="1"/>
</dbReference>
<reference evidence="9" key="1">
    <citation type="submission" date="2021-05" db="EMBL/GenBank/DDBJ databases">
        <title>The genome of the haptophyte Pavlova lutheri (Diacronema luteri, Pavlovales) - a model for lipid biosynthesis in eukaryotic algae.</title>
        <authorList>
            <person name="Hulatt C.J."/>
            <person name="Posewitz M.C."/>
        </authorList>
    </citation>
    <scope>NUCLEOTIDE SEQUENCE</scope>
    <source>
        <strain evidence="9">NIVA-4/92</strain>
    </source>
</reference>
<dbReference type="GO" id="GO:0006351">
    <property type="term" value="P:DNA-templated transcription"/>
    <property type="evidence" value="ECO:0007669"/>
    <property type="project" value="InterPro"/>
</dbReference>
<keyword evidence="1" id="KW-0479">Metal-binding</keyword>
<accession>A0A8J5XE08</accession>
<evidence type="ECO:0000313" key="10">
    <source>
        <dbReference type="Proteomes" id="UP000751190"/>
    </source>
</evidence>
<dbReference type="AlphaFoldDB" id="A0A8J5XE08"/>
<evidence type="ECO:0000256" key="1">
    <source>
        <dbReference type="ARBA" id="ARBA00022723"/>
    </source>
</evidence>
<dbReference type="Gene3D" id="1.10.472.30">
    <property type="entry name" value="Transcription elongation factor S-II, central domain"/>
    <property type="match status" value="1"/>
</dbReference>
<feature type="domain" description="TFIIS central" evidence="8">
    <location>
        <begin position="121"/>
        <end position="248"/>
    </location>
</feature>
<dbReference type="CDD" id="cd13749">
    <property type="entry name" value="Zn-ribbon_TFIIS"/>
    <property type="match status" value="1"/>
</dbReference>
<evidence type="ECO:0000259" key="8">
    <source>
        <dbReference type="PROSITE" id="PS51321"/>
    </source>
</evidence>
<dbReference type="Proteomes" id="UP000751190">
    <property type="component" value="Unassembled WGS sequence"/>
</dbReference>
<dbReference type="PANTHER" id="PTHR11477:SF0">
    <property type="entry name" value="IP08861P-RELATED"/>
    <property type="match status" value="1"/>
</dbReference>
<dbReference type="OMA" id="CHCINCD"/>
<evidence type="ECO:0000256" key="3">
    <source>
        <dbReference type="ARBA" id="ARBA00022833"/>
    </source>
</evidence>
<dbReference type="InterPro" id="IPR001222">
    <property type="entry name" value="Znf_TFIIS"/>
</dbReference>
<dbReference type="InterPro" id="IPR003618">
    <property type="entry name" value="TFIIS_cen_dom"/>
</dbReference>
<dbReference type="OrthoDB" id="44867at2759"/>
<evidence type="ECO:0000313" key="9">
    <source>
        <dbReference type="EMBL" id="KAG8462088.1"/>
    </source>
</evidence>
<evidence type="ECO:0000256" key="5">
    <source>
        <dbReference type="PROSITE-ProRule" id="PRU00472"/>
    </source>
</evidence>
<dbReference type="PROSITE" id="PS51133">
    <property type="entry name" value="ZF_TFIIS_2"/>
    <property type="match status" value="1"/>
</dbReference>
<keyword evidence="10" id="KW-1185">Reference proteome</keyword>
<organism evidence="9 10">
    <name type="scientific">Diacronema lutheri</name>
    <name type="common">Unicellular marine alga</name>
    <name type="synonym">Monochrysis lutheri</name>
    <dbReference type="NCBI Taxonomy" id="2081491"/>
    <lineage>
        <taxon>Eukaryota</taxon>
        <taxon>Haptista</taxon>
        <taxon>Haptophyta</taxon>
        <taxon>Pavlovophyceae</taxon>
        <taxon>Pavlovales</taxon>
        <taxon>Pavlovaceae</taxon>
        <taxon>Diacronema</taxon>
    </lineage>
</organism>